<dbReference type="Gene3D" id="2.60.40.2310">
    <property type="match status" value="1"/>
</dbReference>
<dbReference type="Pfam" id="PF17766">
    <property type="entry name" value="fn3_6"/>
    <property type="match status" value="1"/>
</dbReference>
<dbReference type="InterPro" id="IPR023828">
    <property type="entry name" value="Peptidase_S8_Ser-AS"/>
</dbReference>
<keyword evidence="3" id="KW-0732">Signal</keyword>
<comment type="caution">
    <text evidence="10">The sequence shown here is derived from an EMBL/GenBank/DDBJ whole genome shotgun (WGS) entry which is preliminary data.</text>
</comment>
<comment type="caution">
    <text evidence="6">Lacks conserved residue(s) required for the propagation of feature annotation.</text>
</comment>
<feature type="region of interest" description="Disordered" evidence="7">
    <location>
        <begin position="36"/>
        <end position="59"/>
    </location>
</feature>
<accession>A0AAW2WF11</accession>
<name>A0AAW2WF11_9LAMI</name>
<dbReference type="SUPFAM" id="SSF52743">
    <property type="entry name" value="Subtilisin-like"/>
    <property type="match status" value="1"/>
</dbReference>
<organism evidence="10">
    <name type="scientific">Sesamum latifolium</name>
    <dbReference type="NCBI Taxonomy" id="2727402"/>
    <lineage>
        <taxon>Eukaryota</taxon>
        <taxon>Viridiplantae</taxon>
        <taxon>Streptophyta</taxon>
        <taxon>Embryophyta</taxon>
        <taxon>Tracheophyta</taxon>
        <taxon>Spermatophyta</taxon>
        <taxon>Magnoliopsida</taxon>
        <taxon>eudicotyledons</taxon>
        <taxon>Gunneridae</taxon>
        <taxon>Pentapetalae</taxon>
        <taxon>asterids</taxon>
        <taxon>lamiids</taxon>
        <taxon>Lamiales</taxon>
        <taxon>Pedaliaceae</taxon>
        <taxon>Sesamum</taxon>
    </lineage>
</organism>
<evidence type="ECO:0000259" key="8">
    <source>
        <dbReference type="Pfam" id="PF00082"/>
    </source>
</evidence>
<dbReference type="PROSITE" id="PS51892">
    <property type="entry name" value="SUBTILASE"/>
    <property type="match status" value="1"/>
</dbReference>
<dbReference type="PANTHER" id="PTHR10795">
    <property type="entry name" value="PROPROTEIN CONVERTASE SUBTILISIN/KEXIN"/>
    <property type="match status" value="1"/>
</dbReference>
<dbReference type="Pfam" id="PF00082">
    <property type="entry name" value="Peptidase_S8"/>
    <property type="match status" value="1"/>
</dbReference>
<evidence type="ECO:0000256" key="2">
    <source>
        <dbReference type="ARBA" id="ARBA00022670"/>
    </source>
</evidence>
<dbReference type="Gene3D" id="3.40.50.200">
    <property type="entry name" value="Peptidase S8/S53 domain"/>
    <property type="match status" value="1"/>
</dbReference>
<evidence type="ECO:0000256" key="1">
    <source>
        <dbReference type="ARBA" id="ARBA00011073"/>
    </source>
</evidence>
<dbReference type="InterPro" id="IPR036852">
    <property type="entry name" value="Peptidase_S8/S53_dom_sf"/>
</dbReference>
<dbReference type="InterPro" id="IPR041469">
    <property type="entry name" value="Subtilisin-like_FN3"/>
</dbReference>
<reference evidence="10" key="1">
    <citation type="submission" date="2020-06" db="EMBL/GenBank/DDBJ databases">
        <authorList>
            <person name="Li T."/>
            <person name="Hu X."/>
            <person name="Zhang T."/>
            <person name="Song X."/>
            <person name="Zhang H."/>
            <person name="Dai N."/>
            <person name="Sheng W."/>
            <person name="Hou X."/>
            <person name="Wei L."/>
        </authorList>
    </citation>
    <scope>NUCLEOTIDE SEQUENCE</scope>
    <source>
        <strain evidence="10">KEN1</strain>
        <tissue evidence="10">Leaf</tissue>
    </source>
</reference>
<keyword evidence="5" id="KW-0720">Serine protease</keyword>
<dbReference type="PROSITE" id="PS00138">
    <property type="entry name" value="SUBTILASE_SER"/>
    <property type="match status" value="1"/>
</dbReference>
<protein>
    <submittedName>
        <fullName evidence="10">Subtilisin-like protease SBT3</fullName>
    </submittedName>
</protein>
<evidence type="ECO:0000259" key="9">
    <source>
        <dbReference type="Pfam" id="PF17766"/>
    </source>
</evidence>
<sequence length="328" mass="35653">MAFIQTPFPAVFLTLQEGQKIQDYIKSEPHPKGSFKFGETGLGTKSAPKLASYSSRGPSRSCPFVLKPDITAPGELILASWPSKSPVTVVSSGLLYNNFNILSGTSMSCPHAAGVAALLKGAHPDWSPAAVRSAMMTTANMLDNTKSPIQDIGSINEPATPLAWEPVIDPNKALDPGLIYDASSEDYINLLCALNFTPKQIQTITRSTPYDCKNPSLDLNYPSFIAYFNANVSNSDGTTVQEFQRTVTNIGDKNSIYIAKLTALDGLKVSVSPDRLKFSKKYEKKSYKLRIKGPRLMKDALLHGSLTWIDSTGKYSVRSPIVATNIIP</sequence>
<comment type="similarity">
    <text evidence="1 6">Belongs to the peptidase S8 family.</text>
</comment>
<dbReference type="EMBL" id="JACGWN010000008">
    <property type="protein sequence ID" value="KAL0438750.1"/>
    <property type="molecule type" value="Genomic_DNA"/>
</dbReference>
<dbReference type="AlphaFoldDB" id="A0AAW2WF11"/>
<dbReference type="GO" id="GO:0004252">
    <property type="term" value="F:serine-type endopeptidase activity"/>
    <property type="evidence" value="ECO:0007669"/>
    <property type="project" value="InterPro"/>
</dbReference>
<gene>
    <name evidence="10" type="ORF">Slati_2358000</name>
</gene>
<dbReference type="InterPro" id="IPR045051">
    <property type="entry name" value="SBT"/>
</dbReference>
<dbReference type="InterPro" id="IPR000209">
    <property type="entry name" value="Peptidase_S8/S53_dom"/>
</dbReference>
<evidence type="ECO:0000256" key="7">
    <source>
        <dbReference type="SAM" id="MobiDB-lite"/>
    </source>
</evidence>
<dbReference type="GO" id="GO:0006508">
    <property type="term" value="P:proteolysis"/>
    <property type="evidence" value="ECO:0007669"/>
    <property type="project" value="UniProtKB-KW"/>
</dbReference>
<evidence type="ECO:0000256" key="5">
    <source>
        <dbReference type="ARBA" id="ARBA00022825"/>
    </source>
</evidence>
<evidence type="ECO:0000256" key="4">
    <source>
        <dbReference type="ARBA" id="ARBA00022801"/>
    </source>
</evidence>
<proteinExistence type="inferred from homology"/>
<feature type="domain" description="Subtilisin-like protease fibronectin type-III" evidence="9">
    <location>
        <begin position="218"/>
        <end position="322"/>
    </location>
</feature>
<evidence type="ECO:0000256" key="3">
    <source>
        <dbReference type="ARBA" id="ARBA00022729"/>
    </source>
</evidence>
<evidence type="ECO:0000313" key="10">
    <source>
        <dbReference type="EMBL" id="KAL0438750.1"/>
    </source>
</evidence>
<keyword evidence="2 10" id="KW-0645">Protease</keyword>
<reference evidence="10" key="2">
    <citation type="journal article" date="2024" name="Plant">
        <title>Genomic evolution and insights into agronomic trait innovations of Sesamum species.</title>
        <authorList>
            <person name="Miao H."/>
            <person name="Wang L."/>
            <person name="Qu L."/>
            <person name="Liu H."/>
            <person name="Sun Y."/>
            <person name="Le M."/>
            <person name="Wang Q."/>
            <person name="Wei S."/>
            <person name="Zheng Y."/>
            <person name="Lin W."/>
            <person name="Duan Y."/>
            <person name="Cao H."/>
            <person name="Xiong S."/>
            <person name="Wang X."/>
            <person name="Wei L."/>
            <person name="Li C."/>
            <person name="Ma Q."/>
            <person name="Ju M."/>
            <person name="Zhao R."/>
            <person name="Li G."/>
            <person name="Mu C."/>
            <person name="Tian Q."/>
            <person name="Mei H."/>
            <person name="Zhang T."/>
            <person name="Gao T."/>
            <person name="Zhang H."/>
        </authorList>
    </citation>
    <scope>NUCLEOTIDE SEQUENCE</scope>
    <source>
        <strain evidence="10">KEN1</strain>
    </source>
</reference>
<evidence type="ECO:0000256" key="6">
    <source>
        <dbReference type="PROSITE-ProRule" id="PRU01240"/>
    </source>
</evidence>
<feature type="domain" description="Peptidase S8/S53" evidence="8">
    <location>
        <begin position="45"/>
        <end position="142"/>
    </location>
</feature>
<keyword evidence="4" id="KW-0378">Hydrolase</keyword>